<dbReference type="Gene3D" id="3.30.160.20">
    <property type="match status" value="1"/>
</dbReference>
<dbReference type="InterPro" id="IPR045853">
    <property type="entry name" value="Pep_chain_release_fac_I_sf"/>
</dbReference>
<comment type="subcellular location">
    <subcellularLocation>
        <location evidence="1">Mitochondrion</location>
    </subcellularLocation>
</comment>
<dbReference type="InterPro" id="IPR052405">
    <property type="entry name" value="Mito_Transl_Release_Factor"/>
</dbReference>
<dbReference type="EMBL" id="BARW01003375">
    <property type="protein sequence ID" value="GAI66386.1"/>
    <property type="molecule type" value="Genomic_DNA"/>
</dbReference>
<organism evidence="6">
    <name type="scientific">marine sediment metagenome</name>
    <dbReference type="NCBI Taxonomy" id="412755"/>
    <lineage>
        <taxon>unclassified sequences</taxon>
        <taxon>metagenomes</taxon>
        <taxon>ecological metagenomes</taxon>
    </lineage>
</organism>
<keyword evidence="3" id="KW-0809">Transit peptide</keyword>
<evidence type="ECO:0000256" key="2">
    <source>
        <dbReference type="ARBA" id="ARBA00010835"/>
    </source>
</evidence>
<feature type="domain" description="Prokaryotic-type class I peptide chain release factors" evidence="5">
    <location>
        <begin position="21"/>
        <end position="56"/>
    </location>
</feature>
<keyword evidence="4" id="KW-0496">Mitochondrion</keyword>
<evidence type="ECO:0000256" key="4">
    <source>
        <dbReference type="ARBA" id="ARBA00023128"/>
    </source>
</evidence>
<dbReference type="PANTHER" id="PTHR46203">
    <property type="entry name" value="PROBABLE PEPTIDE CHAIN RELEASE FACTOR C12ORF65"/>
    <property type="match status" value="1"/>
</dbReference>
<comment type="similarity">
    <text evidence="2">Belongs to the prokaryotic/mitochondrial release factor family.</text>
</comment>
<feature type="non-terminal residue" evidence="6">
    <location>
        <position position="56"/>
    </location>
</feature>
<sequence length="56" mass="6349">MIDFGVTERKKAALEQRMQKCNLFEKDIEEKFVRSSGAGGQKVNKSSTCVHLKHIP</sequence>
<gene>
    <name evidence="6" type="ORF">S12H4_08662</name>
</gene>
<evidence type="ECO:0000256" key="1">
    <source>
        <dbReference type="ARBA" id="ARBA00004173"/>
    </source>
</evidence>
<protein>
    <recommendedName>
        <fullName evidence="5">Prokaryotic-type class I peptide chain release factors domain-containing protein</fullName>
    </recommendedName>
</protein>
<dbReference type="Pfam" id="PF00472">
    <property type="entry name" value="RF-1"/>
    <property type="match status" value="1"/>
</dbReference>
<dbReference type="SUPFAM" id="SSF75620">
    <property type="entry name" value="Release factor"/>
    <property type="match status" value="1"/>
</dbReference>
<evidence type="ECO:0000313" key="6">
    <source>
        <dbReference type="EMBL" id="GAI66386.1"/>
    </source>
</evidence>
<name>X1RHA6_9ZZZZ</name>
<dbReference type="GO" id="GO:0003747">
    <property type="term" value="F:translation release factor activity"/>
    <property type="evidence" value="ECO:0007669"/>
    <property type="project" value="InterPro"/>
</dbReference>
<dbReference type="AlphaFoldDB" id="X1RHA6"/>
<accession>X1RHA6</accession>
<evidence type="ECO:0000259" key="5">
    <source>
        <dbReference type="Pfam" id="PF00472"/>
    </source>
</evidence>
<proteinExistence type="inferred from homology"/>
<dbReference type="GO" id="GO:0005739">
    <property type="term" value="C:mitochondrion"/>
    <property type="evidence" value="ECO:0007669"/>
    <property type="project" value="UniProtKB-SubCell"/>
</dbReference>
<dbReference type="PANTHER" id="PTHR46203:SF1">
    <property type="entry name" value="MITOCHONDRIAL TRANSLATION RELEASE FACTOR IN RESCUE"/>
    <property type="match status" value="1"/>
</dbReference>
<dbReference type="InterPro" id="IPR000352">
    <property type="entry name" value="Pep_chain_release_fac_I"/>
</dbReference>
<comment type="caution">
    <text evidence="6">The sequence shown here is derived from an EMBL/GenBank/DDBJ whole genome shotgun (WGS) entry which is preliminary data.</text>
</comment>
<reference evidence="6" key="1">
    <citation type="journal article" date="2014" name="Front. Microbiol.">
        <title>High frequency of phylogenetically diverse reductive dehalogenase-homologous genes in deep subseafloor sedimentary metagenomes.</title>
        <authorList>
            <person name="Kawai M."/>
            <person name="Futagami T."/>
            <person name="Toyoda A."/>
            <person name="Takaki Y."/>
            <person name="Nishi S."/>
            <person name="Hori S."/>
            <person name="Arai W."/>
            <person name="Tsubouchi T."/>
            <person name="Morono Y."/>
            <person name="Uchiyama I."/>
            <person name="Ito T."/>
            <person name="Fujiyama A."/>
            <person name="Inagaki F."/>
            <person name="Takami H."/>
        </authorList>
    </citation>
    <scope>NUCLEOTIDE SEQUENCE</scope>
    <source>
        <strain evidence="6">Expedition CK06-06</strain>
    </source>
</reference>
<evidence type="ECO:0000256" key="3">
    <source>
        <dbReference type="ARBA" id="ARBA00022946"/>
    </source>
</evidence>